<keyword evidence="2" id="KW-0175">Coiled coil</keyword>
<dbReference type="VEuPathDB" id="VectorBase:LOC119161197"/>
<dbReference type="GO" id="GO:0006886">
    <property type="term" value="P:intracellular protein transport"/>
    <property type="evidence" value="ECO:0007669"/>
    <property type="project" value="InterPro"/>
</dbReference>
<dbReference type="Pfam" id="PF14712">
    <property type="entry name" value="Snapin_Pallidin"/>
    <property type="match status" value="1"/>
</dbReference>
<evidence type="ECO:0000256" key="1">
    <source>
        <dbReference type="ARBA" id="ARBA00006111"/>
    </source>
</evidence>
<proteinExistence type="inferred from homology"/>
<dbReference type="GO" id="GO:0000149">
    <property type="term" value="F:SNARE binding"/>
    <property type="evidence" value="ECO:0007669"/>
    <property type="project" value="TreeGrafter"/>
</dbReference>
<dbReference type="OrthoDB" id="5399166at2759"/>
<dbReference type="EMBL" id="GIKN01006726">
    <property type="protein sequence ID" value="NIE48999.1"/>
    <property type="molecule type" value="Transcribed_RNA"/>
</dbReference>
<dbReference type="GO" id="GO:0008333">
    <property type="term" value="P:endosome to lysosome transport"/>
    <property type="evidence" value="ECO:0007669"/>
    <property type="project" value="TreeGrafter"/>
</dbReference>
<dbReference type="GO" id="GO:0008021">
    <property type="term" value="C:synaptic vesicle"/>
    <property type="evidence" value="ECO:0007669"/>
    <property type="project" value="TreeGrafter"/>
</dbReference>
<evidence type="ECO:0000256" key="3">
    <source>
        <dbReference type="ARBA" id="ARBA00033330"/>
    </source>
</evidence>
<evidence type="ECO:0000313" key="4">
    <source>
        <dbReference type="EMBL" id="NIE48999.1"/>
    </source>
</evidence>
<dbReference type="GO" id="GO:0099078">
    <property type="term" value="C:BORC complex"/>
    <property type="evidence" value="ECO:0007669"/>
    <property type="project" value="TreeGrafter"/>
</dbReference>
<dbReference type="PANTHER" id="PTHR31305">
    <property type="entry name" value="SNARE-ASSOCIATED PROTEIN SNAPIN"/>
    <property type="match status" value="1"/>
</dbReference>
<dbReference type="InterPro" id="IPR017246">
    <property type="entry name" value="Snapin"/>
</dbReference>
<dbReference type="GO" id="GO:0032418">
    <property type="term" value="P:lysosome localization"/>
    <property type="evidence" value="ECO:0007669"/>
    <property type="project" value="TreeGrafter"/>
</dbReference>
<reference evidence="4" key="1">
    <citation type="submission" date="2020-03" db="EMBL/GenBank/DDBJ databases">
        <title>A transcriptome and proteome of the tick Rhipicephalus microplus shaped by the genetic composition of its hosts and developmental stage.</title>
        <authorList>
            <person name="Garcia G.R."/>
            <person name="Ribeiro J.M.C."/>
            <person name="Maruyama S.R."/>
            <person name="Gardinasse L.G."/>
            <person name="Nelson K."/>
            <person name="Ferreira B.R."/>
            <person name="Andrade T.G."/>
            <person name="Santos I.K.F.M."/>
        </authorList>
    </citation>
    <scope>NUCLEOTIDE SEQUENCE</scope>
    <source>
        <strain evidence="4">NSGR</strain>
        <tissue evidence="4">Salivary glands</tissue>
    </source>
</reference>
<dbReference type="GO" id="GO:0031083">
    <property type="term" value="C:BLOC-1 complex"/>
    <property type="evidence" value="ECO:0007669"/>
    <property type="project" value="InterPro"/>
</dbReference>
<dbReference type="GO" id="GO:0007040">
    <property type="term" value="P:lysosome organization"/>
    <property type="evidence" value="ECO:0007669"/>
    <property type="project" value="TreeGrafter"/>
</dbReference>
<dbReference type="GO" id="GO:0016079">
    <property type="term" value="P:synaptic vesicle exocytosis"/>
    <property type="evidence" value="ECO:0007669"/>
    <property type="project" value="TreeGrafter"/>
</dbReference>
<accession>A0A6G5ADW0</accession>
<protein>
    <recommendedName>
        <fullName evidence="3">Biogenesis of lysosome-related organelles complex 1 subunit 7</fullName>
    </recommendedName>
</protein>
<dbReference type="InterPro" id="IPR028119">
    <property type="entry name" value="Snapin/Pallidin/Snn1"/>
</dbReference>
<comment type="similarity">
    <text evidence="1">Belongs to the SNAPIN family.</text>
</comment>
<evidence type="ECO:0000256" key="2">
    <source>
        <dbReference type="ARBA" id="ARBA00023054"/>
    </source>
</evidence>
<dbReference type="GO" id="GO:2000300">
    <property type="term" value="P:regulation of synaptic vesicle exocytosis"/>
    <property type="evidence" value="ECO:0007669"/>
    <property type="project" value="TreeGrafter"/>
</dbReference>
<dbReference type="PANTHER" id="PTHR31305:SF2">
    <property type="entry name" value="SNARE-ASSOCIATED PROTEIN SNAPIN"/>
    <property type="match status" value="1"/>
</dbReference>
<organism evidence="4">
    <name type="scientific">Rhipicephalus microplus</name>
    <name type="common">Cattle tick</name>
    <name type="synonym">Boophilus microplus</name>
    <dbReference type="NCBI Taxonomy" id="6941"/>
    <lineage>
        <taxon>Eukaryota</taxon>
        <taxon>Metazoa</taxon>
        <taxon>Ecdysozoa</taxon>
        <taxon>Arthropoda</taxon>
        <taxon>Chelicerata</taxon>
        <taxon>Arachnida</taxon>
        <taxon>Acari</taxon>
        <taxon>Parasitiformes</taxon>
        <taxon>Ixodida</taxon>
        <taxon>Ixodoidea</taxon>
        <taxon>Ixodidae</taxon>
        <taxon>Rhipicephalinae</taxon>
        <taxon>Rhipicephalus</taxon>
        <taxon>Boophilus</taxon>
    </lineage>
</organism>
<sequence>MAVNEIRLSRLLRTSKMDDSENTTSFDDRSEAYSEVSARDCLAEGIIGLLLPTVEQIDERVKSTRISQLELRQHIDTLAEDLRALSEKQQIPYDLDSYVKKLVNAKRRVVLVNSILQNTQERLNRINQSITRENERRTALLEPQVSTPSEGQ</sequence>
<dbReference type="AlphaFoldDB" id="A0A6G5ADW0"/>
<name>A0A6G5ADW0_RHIMP</name>